<keyword evidence="2" id="KW-1185">Reference proteome</keyword>
<dbReference type="OrthoDB" id="4392610at2759"/>
<protein>
    <submittedName>
        <fullName evidence="1">DUF1763-domain-containing protein</fullName>
    </submittedName>
</protein>
<accession>A0A9P4KAT4</accession>
<name>A0A9P4KAT4_9PLEO</name>
<comment type="caution">
    <text evidence="1">The sequence shown here is derived from an EMBL/GenBank/DDBJ whole genome shotgun (WGS) entry which is preliminary data.</text>
</comment>
<organism evidence="1 2">
    <name type="scientific">Lojkania enalia</name>
    <dbReference type="NCBI Taxonomy" id="147567"/>
    <lineage>
        <taxon>Eukaryota</taxon>
        <taxon>Fungi</taxon>
        <taxon>Dikarya</taxon>
        <taxon>Ascomycota</taxon>
        <taxon>Pezizomycotina</taxon>
        <taxon>Dothideomycetes</taxon>
        <taxon>Pleosporomycetidae</taxon>
        <taxon>Pleosporales</taxon>
        <taxon>Pleosporales incertae sedis</taxon>
        <taxon>Lojkania</taxon>
    </lineage>
</organism>
<dbReference type="Proteomes" id="UP000800093">
    <property type="component" value="Unassembled WGS sequence"/>
</dbReference>
<evidence type="ECO:0000313" key="1">
    <source>
        <dbReference type="EMBL" id="KAF2265854.1"/>
    </source>
</evidence>
<reference evidence="2" key="1">
    <citation type="journal article" date="2020" name="Stud. Mycol.">
        <title>101 Dothideomycetes genomes: A test case for predicting lifestyles and emergence of pathogens.</title>
        <authorList>
            <person name="Haridas S."/>
            <person name="Albert R."/>
            <person name="Binder M."/>
            <person name="Bloem J."/>
            <person name="LaButti K."/>
            <person name="Salamov A."/>
            <person name="Andreopoulos B."/>
            <person name="Baker S."/>
            <person name="Barry K."/>
            <person name="Bills G."/>
            <person name="Bluhm B."/>
            <person name="Cannon C."/>
            <person name="Castanera R."/>
            <person name="Culley D."/>
            <person name="Daum C."/>
            <person name="Ezra D."/>
            <person name="Gonzalez J."/>
            <person name="Henrissat B."/>
            <person name="Kuo A."/>
            <person name="Liang C."/>
            <person name="Lipzen A."/>
            <person name="Lutzoni F."/>
            <person name="Magnuson J."/>
            <person name="Mondo S."/>
            <person name="Nolan M."/>
            <person name="Ohm R."/>
            <person name="Pangilinan J."/>
            <person name="Park H.-J."/>
            <person name="Ramirez L."/>
            <person name="Alfaro M."/>
            <person name="Sun H."/>
            <person name="Tritt A."/>
            <person name="Yoshinaga Y."/>
            <person name="Zwiers L.-H."/>
            <person name="Turgeon B."/>
            <person name="Goodwin S."/>
            <person name="Spatafora J."/>
            <person name="Crous P."/>
            <person name="Grigoriev I."/>
        </authorList>
    </citation>
    <scope>NUCLEOTIDE SEQUENCE [LARGE SCALE GENOMIC DNA]</scope>
    <source>
        <strain evidence="2">CBS 304.66</strain>
    </source>
</reference>
<dbReference type="AlphaFoldDB" id="A0A9P4KAT4"/>
<gene>
    <name evidence="1" type="ORF">CC78DRAFT_579028</name>
</gene>
<proteinExistence type="predicted"/>
<sequence>MSTADIVHAYRHLYRQGLRAVQFSKPARYTLRSRLRDAFHRGTSTDFFPEKIANTLEFLQYATVENGLEHKILKNILFVWWYQERGGSKKASRKHLTVADVEIKTTAYDTFNNNIKMLNESMGMCLPATTIRNPV</sequence>
<dbReference type="EMBL" id="ML986603">
    <property type="protein sequence ID" value="KAF2265854.1"/>
    <property type="molecule type" value="Genomic_DNA"/>
</dbReference>
<evidence type="ECO:0000313" key="2">
    <source>
        <dbReference type="Proteomes" id="UP000800093"/>
    </source>
</evidence>